<proteinExistence type="predicted"/>
<dbReference type="Proteomes" id="UP000249239">
    <property type="component" value="Unassembled WGS sequence"/>
</dbReference>
<feature type="transmembrane region" description="Helical" evidence="1">
    <location>
        <begin position="29"/>
        <end position="50"/>
    </location>
</feature>
<dbReference type="CDD" id="cd06577">
    <property type="entry name" value="PASTA_pknB"/>
    <property type="match status" value="2"/>
</dbReference>
<comment type="caution">
    <text evidence="3">The sequence shown here is derived from an EMBL/GenBank/DDBJ whole genome shotgun (WGS) entry which is preliminary data.</text>
</comment>
<dbReference type="AlphaFoldDB" id="A0A2W7QFQ4"/>
<dbReference type="SMART" id="SM00740">
    <property type="entry name" value="PASTA"/>
    <property type="match status" value="3"/>
</dbReference>
<dbReference type="SUPFAM" id="SSF54184">
    <property type="entry name" value="Penicillin-binding protein 2x (pbp-2x), c-terminal domain"/>
    <property type="match status" value="1"/>
</dbReference>
<evidence type="ECO:0000313" key="4">
    <source>
        <dbReference type="Proteomes" id="UP000249239"/>
    </source>
</evidence>
<keyword evidence="4" id="KW-1185">Reference proteome</keyword>
<gene>
    <name evidence="3" type="ORF">LX69_00194</name>
</gene>
<sequence length="289" mass="32036">MQFCGLNANLFRMKNFFQFLISKQFLKHFGLSLVVLFVLILLTFLSLSLYTRHGQSGEVPDFTGLSEDQFAQVIDNNDLRYLVIDSVHVKGVLPGVVVDQTPKAGARVKSNRTIFFTINAMTPEKVLMPRLIDYSSRNAQVMLESYGLKIGKLIYVPSEYANLVVGQHFQGKPVEPGTPLLRGAEVDLLIGKGLSDERTHLPDLTNLKVDEVRIYLQRVSLNLGIVAYDASVVTTADSMNAFVWKQSPVFSQGTKLQVGSSVDVWVTVDSSRVAAMTAPAVDEDEEVSF</sequence>
<keyword evidence="1" id="KW-1133">Transmembrane helix</keyword>
<feature type="domain" description="PASTA" evidence="2">
    <location>
        <begin position="122"/>
        <end position="192"/>
    </location>
</feature>
<organism evidence="3 4">
    <name type="scientific">Breznakibacter xylanolyticus</name>
    <dbReference type="NCBI Taxonomy" id="990"/>
    <lineage>
        <taxon>Bacteria</taxon>
        <taxon>Pseudomonadati</taxon>
        <taxon>Bacteroidota</taxon>
        <taxon>Bacteroidia</taxon>
        <taxon>Marinilabiliales</taxon>
        <taxon>Marinilabiliaceae</taxon>
        <taxon>Breznakibacter</taxon>
    </lineage>
</organism>
<keyword evidence="1" id="KW-0812">Transmembrane</keyword>
<dbReference type="OrthoDB" id="9803895at2"/>
<dbReference type="InterPro" id="IPR005543">
    <property type="entry name" value="PASTA_dom"/>
</dbReference>
<keyword evidence="1" id="KW-0472">Membrane</keyword>
<dbReference type="Gene3D" id="3.30.10.20">
    <property type="match status" value="3"/>
</dbReference>
<dbReference type="PROSITE" id="PS51178">
    <property type="entry name" value="PASTA"/>
    <property type="match status" value="2"/>
</dbReference>
<feature type="domain" description="PASTA" evidence="2">
    <location>
        <begin position="54"/>
        <end position="120"/>
    </location>
</feature>
<dbReference type="Pfam" id="PF03793">
    <property type="entry name" value="PASTA"/>
    <property type="match status" value="1"/>
</dbReference>
<dbReference type="EMBL" id="QKZK01000001">
    <property type="protein sequence ID" value="PZX20769.1"/>
    <property type="molecule type" value="Genomic_DNA"/>
</dbReference>
<evidence type="ECO:0000259" key="2">
    <source>
        <dbReference type="PROSITE" id="PS51178"/>
    </source>
</evidence>
<evidence type="ECO:0000313" key="3">
    <source>
        <dbReference type="EMBL" id="PZX20769.1"/>
    </source>
</evidence>
<name>A0A2W7QFQ4_9BACT</name>
<accession>A0A2W7QFQ4</accession>
<protein>
    <submittedName>
        <fullName evidence="3">Beta-lactam-binding protein with PASTA domain</fullName>
    </submittedName>
</protein>
<evidence type="ECO:0000256" key="1">
    <source>
        <dbReference type="SAM" id="Phobius"/>
    </source>
</evidence>
<reference evidence="3 4" key="1">
    <citation type="submission" date="2018-06" db="EMBL/GenBank/DDBJ databases">
        <title>Genomic Encyclopedia of Archaeal and Bacterial Type Strains, Phase II (KMG-II): from individual species to whole genera.</title>
        <authorList>
            <person name="Goeker M."/>
        </authorList>
    </citation>
    <scope>NUCLEOTIDE SEQUENCE [LARGE SCALE GENOMIC DNA]</scope>
    <source>
        <strain evidence="3 4">DSM 6779</strain>
    </source>
</reference>